<name>A0A919YL32_9BACL</name>
<dbReference type="PANTHER" id="PTHR33055">
    <property type="entry name" value="TRANSPOSASE FOR INSERTION SEQUENCE ELEMENT IS1111A"/>
    <property type="match status" value="1"/>
</dbReference>
<accession>A0A919YL32</accession>
<sequence>MEPIMERCAGLDVHQETVVACVMYGPLDQRPKKEIQTFSTTTKGLLELADWLTERACMDVAMESTGVYWKPVWNVLEQEFRITLGNAQRIKNIPGRKTDVKDAEWICRLMRCGMIPASLVPPRDIREARDLTRRRRKLVQMLTSEKNRVHKVLQDANIKLTTYVTDLFGVSGRALLEKLINGEVLTEEQVREIAKGKLKKKVPQLVEAMNGRVNKHHRKMLARIMKHYDFLKEEIAELEQEIQLILQPYQHELELLDTIPGINQDGAADILAEIGPDMSAFETEHHLASWATVSPGQNESAGKKKKTGTGKGNNYLKTALNQAANASIRSKDTRLGNFYRSVLKRQGHKKAVGAVSHLIIRIAYHMLQTGTPYQEMGDRFVRKKKEPNVNTLIKRIEQLGYNVQLIQ</sequence>
<proteinExistence type="predicted"/>
<dbReference type="NCBIfam" id="NF033542">
    <property type="entry name" value="transpos_IS110"/>
    <property type="match status" value="1"/>
</dbReference>
<evidence type="ECO:0000313" key="4">
    <source>
        <dbReference type="Proteomes" id="UP000683139"/>
    </source>
</evidence>
<dbReference type="AlphaFoldDB" id="A0A919YL32"/>
<dbReference type="EMBL" id="BOSE01000003">
    <property type="protein sequence ID" value="GIP16397.1"/>
    <property type="molecule type" value="Genomic_DNA"/>
</dbReference>
<dbReference type="Pfam" id="PF02371">
    <property type="entry name" value="Transposase_20"/>
    <property type="match status" value="1"/>
</dbReference>
<dbReference type="GO" id="GO:0006313">
    <property type="term" value="P:DNA transposition"/>
    <property type="evidence" value="ECO:0007669"/>
    <property type="project" value="InterPro"/>
</dbReference>
<feature type="domain" description="Transposase IS116/IS110/IS902 C-terminal" evidence="2">
    <location>
        <begin position="254"/>
        <end position="339"/>
    </location>
</feature>
<dbReference type="GO" id="GO:0004803">
    <property type="term" value="F:transposase activity"/>
    <property type="evidence" value="ECO:0007669"/>
    <property type="project" value="InterPro"/>
</dbReference>
<dbReference type="RefSeq" id="WP_213514650.1">
    <property type="nucleotide sequence ID" value="NZ_BOSE01000003.1"/>
</dbReference>
<dbReference type="GO" id="GO:0003677">
    <property type="term" value="F:DNA binding"/>
    <property type="evidence" value="ECO:0007669"/>
    <property type="project" value="InterPro"/>
</dbReference>
<keyword evidence="4" id="KW-1185">Reference proteome</keyword>
<reference evidence="3" key="1">
    <citation type="submission" date="2021-03" db="EMBL/GenBank/DDBJ databases">
        <title>Antimicrobial resistance genes in bacteria isolated from Japanese honey, and their potential for conferring macrolide and lincosamide resistance in the American foulbrood pathogen Paenibacillus larvae.</title>
        <authorList>
            <person name="Okamoto M."/>
            <person name="Kumagai M."/>
            <person name="Kanamori H."/>
            <person name="Takamatsu D."/>
        </authorList>
    </citation>
    <scope>NUCLEOTIDE SEQUENCE</scope>
    <source>
        <strain evidence="3">J40TS1</strain>
    </source>
</reference>
<feature type="domain" description="Transposase IS110-like N-terminal" evidence="1">
    <location>
        <begin position="9"/>
        <end position="156"/>
    </location>
</feature>
<evidence type="ECO:0000259" key="2">
    <source>
        <dbReference type="Pfam" id="PF02371"/>
    </source>
</evidence>
<dbReference type="InterPro" id="IPR047650">
    <property type="entry name" value="Transpos_IS110"/>
</dbReference>
<gene>
    <name evidence="3" type="ORF">J40TS1_20390</name>
</gene>
<dbReference type="PANTHER" id="PTHR33055:SF15">
    <property type="entry name" value="TRANSPOSASE-RELATED"/>
    <property type="match status" value="1"/>
</dbReference>
<dbReference type="Pfam" id="PF01548">
    <property type="entry name" value="DEDD_Tnp_IS110"/>
    <property type="match status" value="1"/>
</dbReference>
<protein>
    <submittedName>
        <fullName evidence="3">IS110 family transposase</fullName>
    </submittedName>
</protein>
<dbReference type="Proteomes" id="UP000683139">
    <property type="component" value="Unassembled WGS sequence"/>
</dbReference>
<evidence type="ECO:0000259" key="1">
    <source>
        <dbReference type="Pfam" id="PF01548"/>
    </source>
</evidence>
<dbReference type="InterPro" id="IPR003346">
    <property type="entry name" value="Transposase_20"/>
</dbReference>
<organism evidence="3 4">
    <name type="scientific">Paenibacillus montaniterrae</name>
    <dbReference type="NCBI Taxonomy" id="429341"/>
    <lineage>
        <taxon>Bacteria</taxon>
        <taxon>Bacillati</taxon>
        <taxon>Bacillota</taxon>
        <taxon>Bacilli</taxon>
        <taxon>Bacillales</taxon>
        <taxon>Paenibacillaceae</taxon>
        <taxon>Paenibacillus</taxon>
    </lineage>
</organism>
<evidence type="ECO:0000313" key="3">
    <source>
        <dbReference type="EMBL" id="GIP16397.1"/>
    </source>
</evidence>
<dbReference type="InterPro" id="IPR002525">
    <property type="entry name" value="Transp_IS110-like_N"/>
</dbReference>
<comment type="caution">
    <text evidence="3">The sequence shown here is derived from an EMBL/GenBank/DDBJ whole genome shotgun (WGS) entry which is preliminary data.</text>
</comment>